<dbReference type="EMBL" id="MKGL01000155">
    <property type="protein sequence ID" value="RNF04715.1"/>
    <property type="molecule type" value="Genomic_DNA"/>
</dbReference>
<reference evidence="1 2" key="1">
    <citation type="journal article" date="2018" name="BMC Genomics">
        <title>Genomic comparison of Trypanosoma conorhini and Trypanosoma rangeli to Trypanosoma cruzi strains of high and low virulence.</title>
        <authorList>
            <person name="Bradwell K.R."/>
            <person name="Koparde V.N."/>
            <person name="Matveyev A.V."/>
            <person name="Serrano M.G."/>
            <person name="Alves J.M."/>
            <person name="Parikh H."/>
            <person name="Huang B."/>
            <person name="Lee V."/>
            <person name="Espinosa-Alvarez O."/>
            <person name="Ortiz P.A."/>
            <person name="Costa-Martins A.G."/>
            <person name="Teixeira M.M."/>
            <person name="Buck G.A."/>
        </authorList>
    </citation>
    <scope>NUCLEOTIDE SEQUENCE [LARGE SCALE GENOMIC DNA]</scope>
    <source>
        <strain evidence="1 2">AM80</strain>
    </source>
</reference>
<accession>A0A422NGX3</accession>
<proteinExistence type="predicted"/>
<dbReference type="OrthoDB" id="275837at2759"/>
<protein>
    <submittedName>
        <fullName evidence="1">Uncharacterized protein</fullName>
    </submittedName>
</protein>
<dbReference type="Proteomes" id="UP000283634">
    <property type="component" value="Unassembled WGS sequence"/>
</dbReference>
<dbReference type="AlphaFoldDB" id="A0A422NGX3"/>
<sequence>MLFPLPRKYYFLVHDAVCKVVGVDVEIAAFVSSKGKFQCDMLVNASATDPELADRAGGRNAYVRDFALGLQRYLGSCDVVVRRRRLDVVFLDREVLQLALGASRRTINNLQSGESINAEPEWTHRNRLRIFLGYDEDLFRSACDLKMNIAARLMEKWVFDTYYDPARCGSVDQFLQTECPPVSYWQAHGYTHTLAGE</sequence>
<dbReference type="RefSeq" id="XP_029238259.1">
    <property type="nucleotide sequence ID" value="XM_029381944.1"/>
</dbReference>
<comment type="caution">
    <text evidence="1">The sequence shown here is derived from an EMBL/GenBank/DDBJ whole genome shotgun (WGS) entry which is preliminary data.</text>
</comment>
<evidence type="ECO:0000313" key="2">
    <source>
        <dbReference type="Proteomes" id="UP000283634"/>
    </source>
</evidence>
<dbReference type="GeneID" id="40328982"/>
<name>A0A422NGX3_TRYRA</name>
<evidence type="ECO:0000313" key="1">
    <source>
        <dbReference type="EMBL" id="RNF04715.1"/>
    </source>
</evidence>
<keyword evidence="2" id="KW-1185">Reference proteome</keyword>
<dbReference type="OMA" id="INAEPEW"/>
<gene>
    <name evidence="1" type="ORF">TraAM80_05049</name>
</gene>
<organism evidence="1 2">
    <name type="scientific">Trypanosoma rangeli</name>
    <dbReference type="NCBI Taxonomy" id="5698"/>
    <lineage>
        <taxon>Eukaryota</taxon>
        <taxon>Discoba</taxon>
        <taxon>Euglenozoa</taxon>
        <taxon>Kinetoplastea</taxon>
        <taxon>Metakinetoplastina</taxon>
        <taxon>Trypanosomatida</taxon>
        <taxon>Trypanosomatidae</taxon>
        <taxon>Trypanosoma</taxon>
        <taxon>Herpetosoma</taxon>
    </lineage>
</organism>